<dbReference type="InterPro" id="IPR012910">
    <property type="entry name" value="Plug_dom"/>
</dbReference>
<sequence length="717" mass="78218">MKLNMSFTALAVVAALAPPALAASQPQEMEKITVTASRMDKPVSAIPNTVTIIDQEALQQQFRTGRDLSAIIGNLAPSFSPSRQKMSNSGETLRGRAPLIMIDGVPQTNPLRSGGRSGQTLDPAMIERIEIIHGANAMHGMGAQGGIINYITRKPGADGEQQVSLDVTVPNKANARGTSFGASYGFSGKTELVDVIGSLGYRNNGIYYDAKDRVIGVDTTQGESMDSQSKDFFIKLGHDFARSRLELMVNHYDMDNNGDWTGVNGDKAQDIPTGAIEQRQPWEAANNEVTTSSLTYNHTNIAGQQLHLQLFNQNFQAVYGGGCFDSFYDPAFEGSDRVTLCGSGKQGENLFYEQSRNKSNKWGLKTTLVAKTVAGLPLDLAYGVDLFRDTTEQDLVVTGMSWVPQSRYDNIAPYAQLDLEPLADLTLSAGVRYEHARLKVDDYKTLWGYGDKQIAGGATDFNETLFNLGASYNLSPSLRLYSSYSQGFGMPDIGRVLRDGKSFPGTAPGIADSVALSPIVTDNLELGAAYQGEYFSAKLAYYHSAADYGARLALNADGFYNVKREKSLVEGIEASLTAYLTDKDDLGMNLALMQGRYDSNDDGRLDTDLDGANISPNRINLFWTHNFDNEMSSRIQANVFLDRDFNKADGREYANFDGYTSIDASLALPLLGGSLSLGIQNLLNEDFYTYHAQTVGTNARYFKGMGRTLNMGFSLAF</sequence>
<keyword evidence="4 8" id="KW-0812">Transmembrane</keyword>
<organism evidence="13 14">
    <name type="scientific">Shewanella salipaludis</name>
    <dbReference type="NCBI Taxonomy" id="2723052"/>
    <lineage>
        <taxon>Bacteria</taxon>
        <taxon>Pseudomonadati</taxon>
        <taxon>Pseudomonadota</taxon>
        <taxon>Gammaproteobacteria</taxon>
        <taxon>Alteromonadales</taxon>
        <taxon>Shewanellaceae</taxon>
        <taxon>Shewanella</taxon>
    </lineage>
</organism>
<comment type="caution">
    <text evidence="13">The sequence shown here is derived from an EMBL/GenBank/DDBJ whole genome shotgun (WGS) entry which is preliminary data.</text>
</comment>
<keyword evidence="14" id="KW-1185">Reference proteome</keyword>
<evidence type="ECO:0000259" key="11">
    <source>
        <dbReference type="Pfam" id="PF00593"/>
    </source>
</evidence>
<evidence type="ECO:0000256" key="1">
    <source>
        <dbReference type="ARBA" id="ARBA00004571"/>
    </source>
</evidence>
<evidence type="ECO:0000256" key="9">
    <source>
        <dbReference type="RuleBase" id="RU003357"/>
    </source>
</evidence>
<dbReference type="GO" id="GO:0009279">
    <property type="term" value="C:cell outer membrane"/>
    <property type="evidence" value="ECO:0007669"/>
    <property type="project" value="UniProtKB-SubCell"/>
</dbReference>
<evidence type="ECO:0000256" key="8">
    <source>
        <dbReference type="PROSITE-ProRule" id="PRU01360"/>
    </source>
</evidence>
<name>A0A972FUV6_9GAMM</name>
<dbReference type="EMBL" id="JAAXYH010000010">
    <property type="protein sequence ID" value="NMH66191.1"/>
    <property type="molecule type" value="Genomic_DNA"/>
</dbReference>
<keyword evidence="2 8" id="KW-0813">Transport</keyword>
<dbReference type="GO" id="GO:0015344">
    <property type="term" value="F:siderophore uptake transmembrane transporter activity"/>
    <property type="evidence" value="ECO:0007669"/>
    <property type="project" value="TreeGrafter"/>
</dbReference>
<dbReference type="SUPFAM" id="SSF56935">
    <property type="entry name" value="Porins"/>
    <property type="match status" value="1"/>
</dbReference>
<protein>
    <submittedName>
        <fullName evidence="13">TonB-dependent receptor</fullName>
    </submittedName>
</protein>
<dbReference type="InterPro" id="IPR036942">
    <property type="entry name" value="Beta-barrel_TonB_sf"/>
</dbReference>
<dbReference type="Pfam" id="PF07715">
    <property type="entry name" value="Plug"/>
    <property type="match status" value="1"/>
</dbReference>
<dbReference type="PANTHER" id="PTHR30069">
    <property type="entry name" value="TONB-DEPENDENT OUTER MEMBRANE RECEPTOR"/>
    <property type="match status" value="1"/>
</dbReference>
<feature type="domain" description="TonB-dependent receptor-like beta-barrel" evidence="11">
    <location>
        <begin position="250"/>
        <end position="682"/>
    </location>
</feature>
<evidence type="ECO:0000256" key="7">
    <source>
        <dbReference type="ARBA" id="ARBA00023237"/>
    </source>
</evidence>
<dbReference type="GO" id="GO:0044718">
    <property type="term" value="P:siderophore transmembrane transport"/>
    <property type="evidence" value="ECO:0007669"/>
    <property type="project" value="TreeGrafter"/>
</dbReference>
<dbReference type="Pfam" id="PF00593">
    <property type="entry name" value="TonB_dep_Rec_b-barrel"/>
    <property type="match status" value="1"/>
</dbReference>
<evidence type="ECO:0000313" key="14">
    <source>
        <dbReference type="Proteomes" id="UP000737113"/>
    </source>
</evidence>
<dbReference type="CDD" id="cd01347">
    <property type="entry name" value="ligand_gated_channel"/>
    <property type="match status" value="1"/>
</dbReference>
<evidence type="ECO:0000259" key="12">
    <source>
        <dbReference type="Pfam" id="PF07715"/>
    </source>
</evidence>
<evidence type="ECO:0000256" key="3">
    <source>
        <dbReference type="ARBA" id="ARBA00022452"/>
    </source>
</evidence>
<keyword evidence="5 9" id="KW-0798">TonB box</keyword>
<dbReference type="RefSeq" id="WP_169564917.1">
    <property type="nucleotide sequence ID" value="NZ_JAAXYH010000010.1"/>
</dbReference>
<dbReference type="InterPro" id="IPR039426">
    <property type="entry name" value="TonB-dep_rcpt-like"/>
</dbReference>
<dbReference type="InterPro" id="IPR000531">
    <property type="entry name" value="Beta-barrel_TonB"/>
</dbReference>
<dbReference type="PANTHER" id="PTHR30069:SF42">
    <property type="entry name" value="FERRIC AEROBACTIN RECEPTOR"/>
    <property type="match status" value="1"/>
</dbReference>
<keyword evidence="10" id="KW-0732">Signal</keyword>
<keyword evidence="3 8" id="KW-1134">Transmembrane beta strand</keyword>
<keyword evidence="6 8" id="KW-0472">Membrane</keyword>
<reference evidence="13" key="1">
    <citation type="submission" date="2020-04" db="EMBL/GenBank/DDBJ databases">
        <title>Description of Shewanella salipaludis sp. nov., isolated from a salt marsh.</title>
        <authorList>
            <person name="Park S."/>
            <person name="Yoon J.-H."/>
        </authorList>
    </citation>
    <scope>NUCLEOTIDE SEQUENCE</scope>
    <source>
        <strain evidence="13">SHSM-M6</strain>
    </source>
</reference>
<dbReference type="InterPro" id="IPR037066">
    <property type="entry name" value="Plug_dom_sf"/>
</dbReference>
<dbReference type="PROSITE" id="PS52016">
    <property type="entry name" value="TONB_DEPENDENT_REC_3"/>
    <property type="match status" value="1"/>
</dbReference>
<dbReference type="AlphaFoldDB" id="A0A972FUV6"/>
<evidence type="ECO:0000256" key="10">
    <source>
        <dbReference type="SAM" id="SignalP"/>
    </source>
</evidence>
<keyword evidence="13" id="KW-0675">Receptor</keyword>
<comment type="similarity">
    <text evidence="8 9">Belongs to the TonB-dependent receptor family.</text>
</comment>
<dbReference type="Gene3D" id="2.40.170.20">
    <property type="entry name" value="TonB-dependent receptor, beta-barrel domain"/>
    <property type="match status" value="1"/>
</dbReference>
<evidence type="ECO:0000256" key="6">
    <source>
        <dbReference type="ARBA" id="ARBA00023136"/>
    </source>
</evidence>
<dbReference type="Proteomes" id="UP000737113">
    <property type="component" value="Unassembled WGS sequence"/>
</dbReference>
<keyword evidence="7 8" id="KW-0998">Cell outer membrane</keyword>
<comment type="subcellular location">
    <subcellularLocation>
        <location evidence="1 8">Cell outer membrane</location>
        <topology evidence="1 8">Multi-pass membrane protein</topology>
    </subcellularLocation>
</comment>
<feature type="domain" description="TonB-dependent receptor plug" evidence="12">
    <location>
        <begin position="44"/>
        <end position="147"/>
    </location>
</feature>
<evidence type="ECO:0000256" key="2">
    <source>
        <dbReference type="ARBA" id="ARBA00022448"/>
    </source>
</evidence>
<feature type="chain" id="PRO_5037593528" evidence="10">
    <location>
        <begin position="23"/>
        <end position="717"/>
    </location>
</feature>
<proteinExistence type="inferred from homology"/>
<gene>
    <name evidence="13" type="ORF">HC757_13585</name>
</gene>
<evidence type="ECO:0000313" key="13">
    <source>
        <dbReference type="EMBL" id="NMH66191.1"/>
    </source>
</evidence>
<evidence type="ECO:0000256" key="4">
    <source>
        <dbReference type="ARBA" id="ARBA00022692"/>
    </source>
</evidence>
<evidence type="ECO:0000256" key="5">
    <source>
        <dbReference type="ARBA" id="ARBA00023077"/>
    </source>
</evidence>
<feature type="signal peptide" evidence="10">
    <location>
        <begin position="1"/>
        <end position="22"/>
    </location>
</feature>
<accession>A0A972FUV6</accession>
<dbReference type="Gene3D" id="2.170.130.10">
    <property type="entry name" value="TonB-dependent receptor, plug domain"/>
    <property type="match status" value="1"/>
</dbReference>